<protein>
    <submittedName>
        <fullName evidence="1">Uncharacterized protein</fullName>
    </submittedName>
</protein>
<evidence type="ECO:0000313" key="1">
    <source>
        <dbReference type="EMBL" id="CAF4377169.1"/>
    </source>
</evidence>
<comment type="caution">
    <text evidence="1">The sequence shown here is derived from an EMBL/GenBank/DDBJ whole genome shotgun (WGS) entry which is preliminary data.</text>
</comment>
<dbReference type="Proteomes" id="UP000663874">
    <property type="component" value="Unassembled WGS sequence"/>
</dbReference>
<reference evidence="1" key="1">
    <citation type="submission" date="2021-02" db="EMBL/GenBank/DDBJ databases">
        <authorList>
            <person name="Nowell W R."/>
        </authorList>
    </citation>
    <scope>NUCLEOTIDE SEQUENCE</scope>
</reference>
<accession>A0A820MU78</accession>
<sequence length="112" mass="12932">ESQFNILAIKLIERVSDSHILIETDEKQAHTLYGLHDKSSLQSFLIVLIRNLHAVFPHRLQAIVEIRPENEYDKLLRLSNEYYQDTNIMSSESRPCGGFSLRYECACFSSVS</sequence>
<gene>
    <name evidence="1" type="ORF">FNK824_LOCUS43186</name>
</gene>
<organism evidence="1 2">
    <name type="scientific">Rotaria sordida</name>
    <dbReference type="NCBI Taxonomy" id="392033"/>
    <lineage>
        <taxon>Eukaryota</taxon>
        <taxon>Metazoa</taxon>
        <taxon>Spiralia</taxon>
        <taxon>Gnathifera</taxon>
        <taxon>Rotifera</taxon>
        <taxon>Eurotatoria</taxon>
        <taxon>Bdelloidea</taxon>
        <taxon>Philodinida</taxon>
        <taxon>Philodinidae</taxon>
        <taxon>Rotaria</taxon>
    </lineage>
</organism>
<dbReference type="EMBL" id="CAJOBE010057755">
    <property type="protein sequence ID" value="CAF4377169.1"/>
    <property type="molecule type" value="Genomic_DNA"/>
</dbReference>
<feature type="non-terminal residue" evidence="1">
    <location>
        <position position="112"/>
    </location>
</feature>
<dbReference type="AlphaFoldDB" id="A0A820MU78"/>
<proteinExistence type="predicted"/>
<feature type="non-terminal residue" evidence="1">
    <location>
        <position position="1"/>
    </location>
</feature>
<name>A0A820MU78_9BILA</name>
<evidence type="ECO:0000313" key="2">
    <source>
        <dbReference type="Proteomes" id="UP000663874"/>
    </source>
</evidence>